<feature type="chain" id="PRO_5002526204" evidence="2">
    <location>
        <begin position="18"/>
        <end position="77"/>
    </location>
</feature>
<evidence type="ECO:0000313" key="4">
    <source>
        <dbReference type="Proteomes" id="UP000054481"/>
    </source>
</evidence>
<organism evidence="3 4">
    <name type="scientific">Hirsutella minnesotensis 3608</name>
    <dbReference type="NCBI Taxonomy" id="1043627"/>
    <lineage>
        <taxon>Eukaryota</taxon>
        <taxon>Fungi</taxon>
        <taxon>Dikarya</taxon>
        <taxon>Ascomycota</taxon>
        <taxon>Pezizomycotina</taxon>
        <taxon>Sordariomycetes</taxon>
        <taxon>Hypocreomycetidae</taxon>
        <taxon>Hypocreales</taxon>
        <taxon>Ophiocordycipitaceae</taxon>
        <taxon>Hirsutella</taxon>
    </lineage>
</organism>
<evidence type="ECO:0000313" key="3">
    <source>
        <dbReference type="EMBL" id="KJZ77170.1"/>
    </source>
</evidence>
<dbReference type="EMBL" id="KQ030508">
    <property type="protein sequence ID" value="KJZ77170.1"/>
    <property type="molecule type" value="Genomic_DNA"/>
</dbReference>
<accession>A0A0F7ZQF7</accession>
<sequence>MQFSAIAVFSLFAVALASPLADLDKRQNTPDVLPPGDEALPGMGVDQDTNGKSISKNVNAADGAQRLSDDEEISAVA</sequence>
<keyword evidence="4" id="KW-1185">Reference proteome</keyword>
<evidence type="ECO:0000256" key="2">
    <source>
        <dbReference type="SAM" id="SignalP"/>
    </source>
</evidence>
<protein>
    <submittedName>
        <fullName evidence="3">Uncharacterized protein</fullName>
    </submittedName>
</protein>
<proteinExistence type="predicted"/>
<feature type="region of interest" description="Disordered" evidence="1">
    <location>
        <begin position="24"/>
        <end position="77"/>
    </location>
</feature>
<evidence type="ECO:0000256" key="1">
    <source>
        <dbReference type="SAM" id="MobiDB-lite"/>
    </source>
</evidence>
<reference evidence="3 4" key="1">
    <citation type="journal article" date="2014" name="Genome Biol. Evol.">
        <title>Comparative genomics and transcriptomics analyses reveal divergent lifestyle features of nematode endoparasitic fungus Hirsutella minnesotensis.</title>
        <authorList>
            <person name="Lai Y."/>
            <person name="Liu K."/>
            <person name="Zhang X."/>
            <person name="Zhang X."/>
            <person name="Li K."/>
            <person name="Wang N."/>
            <person name="Shu C."/>
            <person name="Wu Y."/>
            <person name="Wang C."/>
            <person name="Bushley K.E."/>
            <person name="Xiang M."/>
            <person name="Liu X."/>
        </authorList>
    </citation>
    <scope>NUCLEOTIDE SEQUENCE [LARGE SCALE GENOMIC DNA]</scope>
    <source>
        <strain evidence="3 4">3608</strain>
    </source>
</reference>
<feature type="signal peptide" evidence="2">
    <location>
        <begin position="1"/>
        <end position="17"/>
    </location>
</feature>
<gene>
    <name evidence="3" type="ORF">HIM_03491</name>
</gene>
<keyword evidence="2" id="KW-0732">Signal</keyword>
<dbReference type="AlphaFoldDB" id="A0A0F7ZQF7"/>
<name>A0A0F7ZQF7_9HYPO</name>
<feature type="compositionally biased region" description="Polar residues" evidence="1">
    <location>
        <begin position="47"/>
        <end position="58"/>
    </location>
</feature>
<dbReference type="Proteomes" id="UP000054481">
    <property type="component" value="Unassembled WGS sequence"/>
</dbReference>